<name>A0A495KAD3_WILMA</name>
<reference evidence="4 5" key="1">
    <citation type="submission" date="2018-10" db="EMBL/GenBank/DDBJ databases">
        <title>Sequencing the genomes of 1000 actinobacteria strains.</title>
        <authorList>
            <person name="Klenk H.-P."/>
        </authorList>
    </citation>
    <scope>NUCLEOTIDE SEQUENCE [LARGE SCALE GENOMIC DNA]</scope>
    <source>
        <strain evidence="4 5">DSM 44343</strain>
    </source>
</reference>
<dbReference type="InterPro" id="IPR024412">
    <property type="entry name" value="Lsr2_dim_dom"/>
</dbReference>
<dbReference type="RefSeq" id="WP_062794956.1">
    <property type="nucleotide sequence ID" value="NZ_CBCRXS010000007.1"/>
</dbReference>
<comment type="caution">
    <text evidence="4">The sequence shown here is derived from an EMBL/GenBank/DDBJ whole genome shotgun (WGS) entry which is preliminary data.</text>
</comment>
<dbReference type="Gene3D" id="4.10.320.10">
    <property type="entry name" value="E3-binding domain"/>
    <property type="match status" value="1"/>
</dbReference>
<gene>
    <name evidence="4" type="ORF">DFJ75_4320</name>
</gene>
<feature type="domain" description="Lsr2 DNA-binding" evidence="3">
    <location>
        <begin position="95"/>
        <end position="126"/>
    </location>
</feature>
<proteinExistence type="predicted"/>
<evidence type="ECO:0000259" key="2">
    <source>
        <dbReference type="Pfam" id="PF11774"/>
    </source>
</evidence>
<dbReference type="EMBL" id="RBKV01000001">
    <property type="protein sequence ID" value="RKR97449.1"/>
    <property type="molecule type" value="Genomic_DNA"/>
</dbReference>
<evidence type="ECO:0000313" key="5">
    <source>
        <dbReference type="Proteomes" id="UP000274762"/>
    </source>
</evidence>
<dbReference type="InterPro" id="IPR042261">
    <property type="entry name" value="Lsr2-like_dimerization"/>
</dbReference>
<dbReference type="GO" id="GO:0016746">
    <property type="term" value="F:acyltransferase activity"/>
    <property type="evidence" value="ECO:0007669"/>
    <property type="project" value="InterPro"/>
</dbReference>
<keyword evidence="1" id="KW-0238">DNA-binding</keyword>
<evidence type="ECO:0000313" key="4">
    <source>
        <dbReference type="EMBL" id="RKR97449.1"/>
    </source>
</evidence>
<accession>A0A495KAD3</accession>
<evidence type="ECO:0000259" key="3">
    <source>
        <dbReference type="Pfam" id="PF23359"/>
    </source>
</evidence>
<feature type="domain" description="Lsr2 dimerization" evidence="2">
    <location>
        <begin position="1"/>
        <end position="47"/>
    </location>
</feature>
<dbReference type="Proteomes" id="UP000274762">
    <property type="component" value="Unassembled WGS sequence"/>
</dbReference>
<dbReference type="Pfam" id="PF11774">
    <property type="entry name" value="Lsr2"/>
    <property type="match status" value="1"/>
</dbReference>
<dbReference type="Gene3D" id="3.30.60.230">
    <property type="entry name" value="Lsr2, dimerization domain"/>
    <property type="match status" value="1"/>
</dbReference>
<organism evidence="4 5">
    <name type="scientific">Williamsia marianensis</name>
    <dbReference type="NCBI Taxonomy" id="85044"/>
    <lineage>
        <taxon>Bacteria</taxon>
        <taxon>Bacillati</taxon>
        <taxon>Actinomycetota</taxon>
        <taxon>Actinomycetes</taxon>
        <taxon>Mycobacteriales</taxon>
        <taxon>Nocardiaceae</taxon>
        <taxon>Williamsia</taxon>
    </lineage>
</organism>
<dbReference type="Pfam" id="PF23359">
    <property type="entry name" value="Lsr2_DNA-bd"/>
    <property type="match status" value="1"/>
</dbReference>
<dbReference type="AlphaFoldDB" id="A0A495KAD3"/>
<dbReference type="InterPro" id="IPR055370">
    <property type="entry name" value="Lsr2_DNA-bd"/>
</dbReference>
<dbReference type="OrthoDB" id="4113332at2"/>
<dbReference type="GO" id="GO:0003677">
    <property type="term" value="F:DNA binding"/>
    <property type="evidence" value="ECO:0007669"/>
    <property type="project" value="UniProtKB-KW"/>
</dbReference>
<dbReference type="InterPro" id="IPR036625">
    <property type="entry name" value="E3-bd_dom_sf"/>
</dbReference>
<sequence>MAEKTVFQYFDDLDGAALDVEDLQTVEWSWRGAAYHFDTSTAHFEDIEAGRVSVAELLTKSFRTNRRPRVLLDARVGPSMSAGPTRAPGRRTRIGEMRLWALENKHAGVGKRGRLSKTVIAAYNRAH</sequence>
<protein>
    <submittedName>
        <fullName evidence="4">Lsr2 protein</fullName>
    </submittedName>
</protein>
<evidence type="ECO:0000256" key="1">
    <source>
        <dbReference type="ARBA" id="ARBA00023125"/>
    </source>
</evidence>